<accession>A0A0G3XGA4</accession>
<dbReference type="InterPro" id="IPR006626">
    <property type="entry name" value="PbH1"/>
</dbReference>
<organism evidence="1 2">
    <name type="scientific">Croceicoccus naphthovorans</name>
    <dbReference type="NCBI Taxonomy" id="1348774"/>
    <lineage>
        <taxon>Bacteria</taxon>
        <taxon>Pseudomonadati</taxon>
        <taxon>Pseudomonadota</taxon>
        <taxon>Alphaproteobacteria</taxon>
        <taxon>Sphingomonadales</taxon>
        <taxon>Erythrobacteraceae</taxon>
        <taxon>Croceicoccus</taxon>
    </lineage>
</organism>
<name>A0A0G3XGA4_9SPHN</name>
<protein>
    <recommendedName>
        <fullName evidence="3">Poly(Beta-D-mannuronate) lyase</fullName>
    </recommendedName>
</protein>
<evidence type="ECO:0000313" key="1">
    <source>
        <dbReference type="EMBL" id="AKM09433.1"/>
    </source>
</evidence>
<dbReference type="CDD" id="cd14251">
    <property type="entry name" value="PL-6"/>
    <property type="match status" value="1"/>
</dbReference>
<dbReference type="InterPro" id="IPR039513">
    <property type="entry name" value="PL-6"/>
</dbReference>
<dbReference type="KEGG" id="cna:AB433_04660"/>
<gene>
    <name evidence="1" type="ORF">AB433_04660</name>
</gene>
<dbReference type="InterPro" id="IPR012334">
    <property type="entry name" value="Pectin_lyas_fold"/>
</dbReference>
<dbReference type="STRING" id="1348774.AB433_04660"/>
<evidence type="ECO:0008006" key="3">
    <source>
        <dbReference type="Google" id="ProtNLM"/>
    </source>
</evidence>
<dbReference type="SMART" id="SM00710">
    <property type="entry name" value="PbH1"/>
    <property type="match status" value="8"/>
</dbReference>
<dbReference type="PATRIC" id="fig|1348774.3.peg.979"/>
<proteinExistence type="predicted"/>
<keyword evidence="2" id="KW-1185">Reference proteome</keyword>
<dbReference type="AlphaFoldDB" id="A0A0G3XGA4"/>
<dbReference type="Gene3D" id="2.160.20.10">
    <property type="entry name" value="Single-stranded right-handed beta-helix, Pectin lyase-like"/>
    <property type="match status" value="2"/>
</dbReference>
<dbReference type="InterPro" id="IPR011050">
    <property type="entry name" value="Pectin_lyase_fold/virulence"/>
</dbReference>
<dbReference type="SUPFAM" id="SSF51126">
    <property type="entry name" value="Pectin lyase-like"/>
    <property type="match status" value="2"/>
</dbReference>
<sequence length="744" mass="79509">MILMLAVPAHAGAADRHVRNSAEFARVVGSLQPGDTIVLADGTWRDFDIALVGEGRLDRPITLRGETPGGVILSGNSSLTLTGQWLVVRDLVFRDGHSTKGAVISFRAGKGRVANNSRVTNVVIDGFSKPDRVDSDYWVALYGKGNRFDHNHLTGKTNQGVTLAVVLDGDESRENGHRIDHNYFGPRQPLGSNGGETIRIGTSGNSMHRSETLVEANIFDRCDGEVEIISSKSGGNIYRGNLFLRSSGALTLRHGDDNLVEGNVFLGHGKPHTGGIRVINRGQTVRNNYMEGLRGTGFASALTVMNGVPNSPLNRYVAVDRATIENNTIVDSARITLGAGADEERSAPPTNSTFRRNLIGGVGAIPGLAVESDIGGIRFADNVVPQTAPEPWPGGTMRQPVDMVRGPNGLLYPTDATLAELGARRDLAVVAPDAVGVRWYARPDERNRFGDTGRIITVNAASGDLLAALADARSGDTLVLSPGAHVFSRPIRLDKVLTIRGASFADAGNTTVRLVTSEMVDLVEGGALRLQDLTIDGSRIVANDQCAIIRTGDGSMQRNTAIELSHIAVRNFTGCVHTQFVSLAPNTMADRVIVEHSEFVEFPGPILNAVEERDDEGRYNVEHAVVTGNRFRSVEGPVVALYRGGKDESTFGPSLIFVGNDLQRVGAPNSDEQRHAIALHGVQSARISGNAIDRSGAIAVVQTVGTPRLVITGNTFRAAPAPEITEMTYAGPSRAEVGDNIYEQ</sequence>
<reference evidence="1 2" key="1">
    <citation type="submission" date="2015-06" db="EMBL/GenBank/DDBJ databases">
        <authorList>
            <person name="Zeng Y."/>
            <person name="Huang Y."/>
        </authorList>
    </citation>
    <scope>NUCLEOTIDE SEQUENCE [LARGE SCALE GENOMIC DNA]</scope>
    <source>
        <strain evidence="1 2">PQ-2</strain>
    </source>
</reference>
<evidence type="ECO:0000313" key="2">
    <source>
        <dbReference type="Proteomes" id="UP000035287"/>
    </source>
</evidence>
<dbReference type="Proteomes" id="UP000035287">
    <property type="component" value="Chromosome"/>
</dbReference>
<dbReference type="Pfam" id="PF14592">
    <property type="entry name" value="Chondroitinas_B"/>
    <property type="match status" value="1"/>
</dbReference>
<dbReference type="EMBL" id="CP011770">
    <property type="protein sequence ID" value="AKM09433.1"/>
    <property type="molecule type" value="Genomic_DNA"/>
</dbReference>